<evidence type="ECO:0000256" key="14">
    <source>
        <dbReference type="ARBA" id="ARBA00048336"/>
    </source>
</evidence>
<keyword evidence="15" id="KW-1133">Transmembrane helix</keyword>
<dbReference type="FunFam" id="3.40.50.1240:FF:000009">
    <property type="entry name" value="serine/threonine-protein phosphatase PGAM5, mitochondrial isoform X1"/>
    <property type="match status" value="1"/>
</dbReference>
<evidence type="ECO:0000256" key="12">
    <source>
        <dbReference type="ARBA" id="ARBA00042520"/>
    </source>
</evidence>
<comment type="catalytic activity">
    <reaction evidence="13">
        <text>O-phospho-L-seryl-[protein] + H2O = L-seryl-[protein] + phosphate</text>
        <dbReference type="Rhea" id="RHEA:20629"/>
        <dbReference type="Rhea" id="RHEA-COMP:9863"/>
        <dbReference type="Rhea" id="RHEA-COMP:11604"/>
        <dbReference type="ChEBI" id="CHEBI:15377"/>
        <dbReference type="ChEBI" id="CHEBI:29999"/>
        <dbReference type="ChEBI" id="CHEBI:43474"/>
        <dbReference type="ChEBI" id="CHEBI:83421"/>
        <dbReference type="EC" id="3.1.3.16"/>
    </reaction>
</comment>
<evidence type="ECO:0000256" key="1">
    <source>
        <dbReference type="ARBA" id="ARBA00004294"/>
    </source>
</evidence>
<keyword evidence="5" id="KW-0378">Hydrolase</keyword>
<dbReference type="Pfam" id="PF00300">
    <property type="entry name" value="His_Phos_1"/>
    <property type="match status" value="2"/>
</dbReference>
<evidence type="ECO:0000256" key="15">
    <source>
        <dbReference type="SAM" id="Phobius"/>
    </source>
</evidence>
<dbReference type="Gene3D" id="3.40.50.1240">
    <property type="entry name" value="Phosphoglycerate mutase-like"/>
    <property type="match status" value="1"/>
</dbReference>
<evidence type="ECO:0000256" key="3">
    <source>
        <dbReference type="ARBA" id="ARBA00013081"/>
    </source>
</evidence>
<dbReference type="SMART" id="SM00855">
    <property type="entry name" value="PGAM"/>
    <property type="match status" value="1"/>
</dbReference>
<proteinExistence type="inferred from homology"/>
<evidence type="ECO:0000256" key="13">
    <source>
        <dbReference type="ARBA" id="ARBA00047761"/>
    </source>
</evidence>
<sequence>MFVTKKYFNSIYQKFNSIVSACIWEFLIIASILQFNKLSMKLGSMHKLAVGVGAVTGIISSYYYMKLNGNNKLAYASWTTSYEPNPLVKWDYNWDHREPTSLVNPKKLQNAIGDNEYNEKLEKQMPKALRHIILIRHGQYNTLGLTDEERILTETGRKQAEITGSRLKELGIPFTEMIKSTMSRAQETGSLISKSLPNIPVKNCDFIREGAPIPPEPPIGSWRKEMMFYQDGARIEAGFRKYFHRADPSQEKDSYTLIVCHANVIRYFVCRALQFPAEAWLRMSLNHGSITWITITPSGRVYLKVLGESGHFPPNLITSHP</sequence>
<evidence type="ECO:0000256" key="4">
    <source>
        <dbReference type="ARBA" id="ARBA00022787"/>
    </source>
</evidence>
<dbReference type="InterPro" id="IPR029033">
    <property type="entry name" value="His_PPase_superfam"/>
</dbReference>
<evidence type="ECO:0000313" key="16">
    <source>
        <dbReference type="EMBL" id="KAL3271415.1"/>
    </source>
</evidence>
<evidence type="ECO:0000256" key="2">
    <source>
        <dbReference type="ARBA" id="ARBA00006717"/>
    </source>
</evidence>
<dbReference type="InterPro" id="IPR013078">
    <property type="entry name" value="His_Pase_superF_clade-1"/>
</dbReference>
<reference evidence="16 17" key="1">
    <citation type="journal article" date="2021" name="BMC Biol.">
        <title>Horizontally acquired antibacterial genes associated with adaptive radiation of ladybird beetles.</title>
        <authorList>
            <person name="Li H.S."/>
            <person name="Tang X.F."/>
            <person name="Huang Y.H."/>
            <person name="Xu Z.Y."/>
            <person name="Chen M.L."/>
            <person name="Du X.Y."/>
            <person name="Qiu B.Y."/>
            <person name="Chen P.T."/>
            <person name="Zhang W."/>
            <person name="Slipinski A."/>
            <person name="Escalona H.E."/>
            <person name="Waterhouse R.M."/>
            <person name="Zwick A."/>
            <person name="Pang H."/>
        </authorList>
    </citation>
    <scope>NUCLEOTIDE SEQUENCE [LARGE SCALE GENOMIC DNA]</scope>
    <source>
        <strain evidence="16">SYSU2018</strain>
    </source>
</reference>
<accession>A0ABD2MYY1</accession>
<dbReference type="Proteomes" id="UP001516400">
    <property type="component" value="Unassembled WGS sequence"/>
</dbReference>
<dbReference type="SUPFAM" id="SSF53254">
    <property type="entry name" value="Phosphoglycerate mutase-like"/>
    <property type="match status" value="1"/>
</dbReference>
<dbReference type="GO" id="GO:0005741">
    <property type="term" value="C:mitochondrial outer membrane"/>
    <property type="evidence" value="ECO:0007669"/>
    <property type="project" value="UniProtKB-SubCell"/>
</dbReference>
<keyword evidence="7 15" id="KW-0472">Membrane</keyword>
<keyword evidence="4" id="KW-1000">Mitochondrion outer membrane</keyword>
<comment type="catalytic activity">
    <reaction evidence="14">
        <text>O-phospho-L-threonyl-[protein] + H2O = L-threonyl-[protein] + phosphate</text>
        <dbReference type="Rhea" id="RHEA:47004"/>
        <dbReference type="Rhea" id="RHEA-COMP:11060"/>
        <dbReference type="Rhea" id="RHEA-COMP:11605"/>
        <dbReference type="ChEBI" id="CHEBI:15377"/>
        <dbReference type="ChEBI" id="CHEBI:30013"/>
        <dbReference type="ChEBI" id="CHEBI:43474"/>
        <dbReference type="ChEBI" id="CHEBI:61977"/>
        <dbReference type="EC" id="3.1.3.16"/>
    </reaction>
</comment>
<evidence type="ECO:0000256" key="8">
    <source>
        <dbReference type="ARBA" id="ARBA00037234"/>
    </source>
</evidence>
<gene>
    <name evidence="16" type="ORF">HHI36_021894</name>
</gene>
<comment type="function">
    <text evidence="8">Displays phosphatase activity for serine/threonine residues, and dephosphorylates and activates Pk92B kinase. Has apparently no phosphoglycerate mutase activity.</text>
</comment>
<feature type="transmembrane region" description="Helical" evidence="15">
    <location>
        <begin position="48"/>
        <end position="65"/>
    </location>
</feature>
<protein>
    <recommendedName>
        <fullName evidence="10">Serine/threonine-protein phosphatase PGAM5, mitochondrial</fullName>
        <ecNumber evidence="3">3.1.3.16</ecNumber>
    </recommendedName>
    <alternativeName>
        <fullName evidence="12">Phosphoglycerate mutase family member 5 homolog</fullName>
    </alternativeName>
    <alternativeName>
        <fullName evidence="11">Serine/threonine-protein phosphatase Pgam5, mitochondrial</fullName>
    </alternativeName>
</protein>
<dbReference type="PANTHER" id="PTHR20935">
    <property type="entry name" value="PHOSPHOGLYCERATE MUTASE-RELATED"/>
    <property type="match status" value="1"/>
</dbReference>
<dbReference type="InterPro" id="IPR051021">
    <property type="entry name" value="Mito_Ser/Thr_phosphatase"/>
</dbReference>
<evidence type="ECO:0000256" key="9">
    <source>
        <dbReference type="ARBA" id="ARBA00038605"/>
    </source>
</evidence>
<dbReference type="EMBL" id="JABFTP020000042">
    <property type="protein sequence ID" value="KAL3271415.1"/>
    <property type="molecule type" value="Genomic_DNA"/>
</dbReference>
<dbReference type="CDD" id="cd07067">
    <property type="entry name" value="HP_PGM_like"/>
    <property type="match status" value="1"/>
</dbReference>
<keyword evidence="15" id="KW-0812">Transmembrane</keyword>
<dbReference type="GO" id="GO:0004722">
    <property type="term" value="F:protein serine/threonine phosphatase activity"/>
    <property type="evidence" value="ECO:0007669"/>
    <property type="project" value="UniProtKB-EC"/>
</dbReference>
<name>A0ABD2MYY1_9CUCU</name>
<evidence type="ECO:0000256" key="10">
    <source>
        <dbReference type="ARBA" id="ARBA00039765"/>
    </source>
</evidence>
<feature type="transmembrane region" description="Helical" evidence="15">
    <location>
        <begin position="15"/>
        <end position="36"/>
    </location>
</feature>
<evidence type="ECO:0000313" key="17">
    <source>
        <dbReference type="Proteomes" id="UP001516400"/>
    </source>
</evidence>
<evidence type="ECO:0000256" key="7">
    <source>
        <dbReference type="ARBA" id="ARBA00023136"/>
    </source>
</evidence>
<comment type="similarity">
    <text evidence="2">Belongs to the phosphoglycerate mutase family. BPG-dependent PGAM subfamily.</text>
</comment>
<organism evidence="16 17">
    <name type="scientific">Cryptolaemus montrouzieri</name>
    <dbReference type="NCBI Taxonomy" id="559131"/>
    <lineage>
        <taxon>Eukaryota</taxon>
        <taxon>Metazoa</taxon>
        <taxon>Ecdysozoa</taxon>
        <taxon>Arthropoda</taxon>
        <taxon>Hexapoda</taxon>
        <taxon>Insecta</taxon>
        <taxon>Pterygota</taxon>
        <taxon>Neoptera</taxon>
        <taxon>Endopterygota</taxon>
        <taxon>Coleoptera</taxon>
        <taxon>Polyphaga</taxon>
        <taxon>Cucujiformia</taxon>
        <taxon>Coccinelloidea</taxon>
        <taxon>Coccinellidae</taxon>
        <taxon>Scymninae</taxon>
        <taxon>Scymnini</taxon>
        <taxon>Cryptolaemus</taxon>
    </lineage>
</organism>
<dbReference type="AlphaFoldDB" id="A0ABD2MYY1"/>
<evidence type="ECO:0000256" key="11">
    <source>
        <dbReference type="ARBA" id="ARBA00040722"/>
    </source>
</evidence>
<comment type="subunit">
    <text evidence="9">Interacts with Pk92B/ASK1.</text>
</comment>
<evidence type="ECO:0000256" key="5">
    <source>
        <dbReference type="ARBA" id="ARBA00022801"/>
    </source>
</evidence>
<dbReference type="EC" id="3.1.3.16" evidence="3"/>
<dbReference type="PANTHER" id="PTHR20935:SF0">
    <property type="entry name" value="SERINE_THREONINE-PROTEIN PHOSPHATASE PGAM5, MITOCHONDRIAL"/>
    <property type="match status" value="1"/>
</dbReference>
<keyword evidence="17" id="KW-1185">Reference proteome</keyword>
<comment type="subcellular location">
    <subcellularLocation>
        <location evidence="1">Mitochondrion outer membrane</location>
    </subcellularLocation>
</comment>
<keyword evidence="6" id="KW-0496">Mitochondrion</keyword>
<comment type="caution">
    <text evidence="16">The sequence shown here is derived from an EMBL/GenBank/DDBJ whole genome shotgun (WGS) entry which is preliminary data.</text>
</comment>
<evidence type="ECO:0000256" key="6">
    <source>
        <dbReference type="ARBA" id="ARBA00023128"/>
    </source>
</evidence>